<dbReference type="Pfam" id="PF01934">
    <property type="entry name" value="HepT-like"/>
    <property type="match status" value="1"/>
</dbReference>
<keyword evidence="1" id="KW-0597">Phosphoprotein</keyword>
<gene>
    <name evidence="6" type="ORF">J0895_03495</name>
</gene>
<dbReference type="EMBL" id="JAFLQW010000084">
    <property type="protein sequence ID" value="MBO0348181.1"/>
    <property type="molecule type" value="Genomic_DNA"/>
</dbReference>
<organism evidence="6 7">
    <name type="scientific">Phormidium pseudopriestleyi FRX01</name>
    <dbReference type="NCBI Taxonomy" id="1759528"/>
    <lineage>
        <taxon>Bacteria</taxon>
        <taxon>Bacillati</taxon>
        <taxon>Cyanobacteriota</taxon>
        <taxon>Cyanophyceae</taxon>
        <taxon>Oscillatoriophycideae</taxon>
        <taxon>Oscillatoriales</taxon>
        <taxon>Oscillatoriaceae</taxon>
        <taxon>Phormidium</taxon>
    </lineage>
</organism>
<sequence>MSRDLGLYLQDICVCIDKIKDYIEGMDYSEFVRDTKTLDAVVHNLLIIGEATKQIPDSLRQQYTEIPWRQVAGLRDVIVHTYFIVNPQIVWNIIHVELEPLYRTIMLMLND</sequence>
<dbReference type="Proteomes" id="UP000664844">
    <property type="component" value="Unassembled WGS sequence"/>
</dbReference>
<evidence type="ECO:0000256" key="1">
    <source>
        <dbReference type="ARBA" id="ARBA00022553"/>
    </source>
</evidence>
<comment type="caution">
    <text evidence="6">The sequence shown here is derived from an EMBL/GenBank/DDBJ whole genome shotgun (WGS) entry which is preliminary data.</text>
</comment>
<evidence type="ECO:0000256" key="3">
    <source>
        <dbReference type="ARBA" id="ARBA00022722"/>
    </source>
</evidence>
<dbReference type="RefSeq" id="WP_207086742.1">
    <property type="nucleotide sequence ID" value="NZ_JAFLQW010000084.1"/>
</dbReference>
<accession>A0ABS3FM44</accession>
<reference evidence="6 7" key="1">
    <citation type="submission" date="2021-03" db="EMBL/GenBank/DDBJ databases">
        <title>Metabolic Capacity of the Antarctic Cyanobacterium Phormidium pseudopriestleyi that Sustains Oxygenic Photosynthesis in the Presence of Hydrogen Sulfide.</title>
        <authorList>
            <person name="Lumian J.E."/>
            <person name="Jungblut A.D."/>
            <person name="Dillon M.L."/>
            <person name="Hawes I."/>
            <person name="Doran P.T."/>
            <person name="Mackey T.J."/>
            <person name="Dick G.J."/>
            <person name="Grettenberger C.L."/>
            <person name="Sumner D.Y."/>
        </authorList>
    </citation>
    <scope>NUCLEOTIDE SEQUENCE [LARGE SCALE GENOMIC DNA]</scope>
    <source>
        <strain evidence="6 7">FRX01</strain>
    </source>
</reference>
<evidence type="ECO:0000313" key="7">
    <source>
        <dbReference type="Proteomes" id="UP000664844"/>
    </source>
</evidence>
<dbReference type="InterPro" id="IPR008201">
    <property type="entry name" value="HepT-like"/>
</dbReference>
<dbReference type="PANTHER" id="PTHR34139">
    <property type="entry name" value="UPF0331 PROTEIN MJ0127"/>
    <property type="match status" value="1"/>
</dbReference>
<evidence type="ECO:0000256" key="2">
    <source>
        <dbReference type="ARBA" id="ARBA00022649"/>
    </source>
</evidence>
<evidence type="ECO:0000313" key="6">
    <source>
        <dbReference type="EMBL" id="MBO0348181.1"/>
    </source>
</evidence>
<evidence type="ECO:0000256" key="4">
    <source>
        <dbReference type="ARBA" id="ARBA00022741"/>
    </source>
</evidence>
<proteinExistence type="predicted"/>
<keyword evidence="2" id="KW-1277">Toxin-antitoxin system</keyword>
<protein>
    <submittedName>
        <fullName evidence="6">DUF86 domain-containing protein</fullName>
    </submittedName>
</protein>
<keyword evidence="7" id="KW-1185">Reference proteome</keyword>
<name>A0ABS3FM44_9CYAN</name>
<keyword evidence="3" id="KW-0540">Nuclease</keyword>
<evidence type="ECO:0000256" key="5">
    <source>
        <dbReference type="ARBA" id="ARBA00022801"/>
    </source>
</evidence>
<dbReference type="PANTHER" id="PTHR34139:SF1">
    <property type="entry name" value="RNASE MJ1380-RELATED"/>
    <property type="match status" value="1"/>
</dbReference>
<keyword evidence="5" id="KW-0378">Hydrolase</keyword>
<keyword evidence="4" id="KW-0547">Nucleotide-binding</keyword>
<dbReference type="InterPro" id="IPR051813">
    <property type="entry name" value="HepT_RNase_toxin"/>
</dbReference>